<dbReference type="RefSeq" id="WP_197334757.1">
    <property type="nucleotide sequence ID" value="NZ_CP115944.1"/>
</dbReference>
<evidence type="ECO:0000313" key="1">
    <source>
        <dbReference type="EMBL" id="CCA86600.1"/>
    </source>
</evidence>
<dbReference type="AlphaFoldDB" id="G3A7W4"/>
<dbReference type="EMBL" id="FR854089">
    <property type="protein sequence ID" value="CCA86600.1"/>
    <property type="molecule type" value="Genomic_DNA"/>
</dbReference>
<name>G3A7W4_9RALS</name>
<proteinExistence type="predicted"/>
<reference evidence="1" key="1">
    <citation type="journal article" date="2011" name="PLoS ONE">
        <title>Ralstonia syzygii, the Blood Disease Bacterium and some Asian R. solanacearum strains form a single genomic species despite divergent lifestyles.</title>
        <authorList>
            <person name="Remenant B."/>
            <person name="de Cambiaire J.C."/>
            <person name="Cellier G."/>
            <person name="Jacobs J.M."/>
            <person name="Mangenot S."/>
            <person name="Barbe V."/>
            <person name="Lajus A."/>
            <person name="Vallenet D."/>
            <person name="Medigue C."/>
            <person name="Fegan M."/>
            <person name="Allen C."/>
            <person name="Prior P."/>
        </authorList>
    </citation>
    <scope>NUCLEOTIDE SEQUENCE</scope>
    <source>
        <strain evidence="1">R24</strain>
    </source>
</reference>
<protein>
    <submittedName>
        <fullName evidence="1">Uncharacterized protein</fullName>
    </submittedName>
</protein>
<accession>G3A7W4</accession>
<sequence>MLADRTASHRSDLPEAPARALAWLDENSIATTGITAADVDAYRAWWTPVYQARRIGQAKFLITAPFNMERGRETVPVNRVALIDGWGEAVAEHVVLRQERYNRDAINVIGEAGAYHTVQDVATVERHIHDMSGAYPEFAAARLQDNDNTPRD</sequence>
<organism evidence="1">
    <name type="scientific">Ralstonia syzygii R24</name>
    <dbReference type="NCBI Taxonomy" id="907261"/>
    <lineage>
        <taxon>Bacteria</taxon>
        <taxon>Pseudomonadati</taxon>
        <taxon>Pseudomonadota</taxon>
        <taxon>Betaproteobacteria</taxon>
        <taxon>Burkholderiales</taxon>
        <taxon>Burkholderiaceae</taxon>
        <taxon>Ralstonia</taxon>
        <taxon>Ralstonia solanacearum species complex</taxon>
    </lineage>
</organism>
<reference evidence="1" key="2">
    <citation type="submission" date="2011-04" db="EMBL/GenBank/DDBJ databases">
        <authorList>
            <person name="Genoscope - CEA"/>
        </authorList>
    </citation>
    <scope>NUCLEOTIDE SEQUENCE</scope>
    <source>
        <strain evidence="1">R24</strain>
    </source>
</reference>
<gene>
    <name evidence="1" type="ORF">RALSY_40830</name>
</gene>